<evidence type="ECO:0000313" key="6">
    <source>
        <dbReference type="EMBL" id="MBK0403678.1"/>
    </source>
</evidence>
<dbReference type="RefSeq" id="WP_200506422.1">
    <property type="nucleotide sequence ID" value="NZ_JAEHFX010000005.1"/>
</dbReference>
<dbReference type="CDD" id="cd03357">
    <property type="entry name" value="LbH_MAT_GAT"/>
    <property type="match status" value="1"/>
</dbReference>
<dbReference type="InterPro" id="IPR051159">
    <property type="entry name" value="Hexapeptide_acetyltransf"/>
</dbReference>
<comment type="similarity">
    <text evidence="1">Belongs to the transferase hexapeptide repeat family.</text>
</comment>
<feature type="domain" description="Maltose/galactoside acetyltransferase" evidence="5">
    <location>
        <begin position="5"/>
        <end position="59"/>
    </location>
</feature>
<keyword evidence="2" id="KW-0808">Transferase</keyword>
<dbReference type="Pfam" id="PF00132">
    <property type="entry name" value="Hexapep"/>
    <property type="match status" value="1"/>
</dbReference>
<dbReference type="PANTHER" id="PTHR23416">
    <property type="entry name" value="SIALIC ACID SYNTHASE-RELATED"/>
    <property type="match status" value="1"/>
</dbReference>
<organism evidence="6 7">
    <name type="scientific">Adhaeribacter terrigena</name>
    <dbReference type="NCBI Taxonomy" id="2793070"/>
    <lineage>
        <taxon>Bacteria</taxon>
        <taxon>Pseudomonadati</taxon>
        <taxon>Bacteroidota</taxon>
        <taxon>Cytophagia</taxon>
        <taxon>Cytophagales</taxon>
        <taxon>Hymenobacteraceae</taxon>
        <taxon>Adhaeribacter</taxon>
    </lineage>
</organism>
<keyword evidence="3" id="KW-0677">Repeat</keyword>
<protein>
    <submittedName>
        <fullName evidence="6">Sugar O-acetyltransferase</fullName>
    </submittedName>
</protein>
<dbReference type="InterPro" id="IPR024688">
    <property type="entry name" value="Mac_dom"/>
</dbReference>
<evidence type="ECO:0000256" key="3">
    <source>
        <dbReference type="ARBA" id="ARBA00022737"/>
    </source>
</evidence>
<dbReference type="Gene3D" id="2.160.10.10">
    <property type="entry name" value="Hexapeptide repeat proteins"/>
    <property type="match status" value="1"/>
</dbReference>
<reference evidence="6 7" key="1">
    <citation type="submission" date="2020-12" db="EMBL/GenBank/DDBJ databases">
        <title>Bacterial novel species Adhaeribacter sp. BT258 isolated from soil.</title>
        <authorList>
            <person name="Jung H.-Y."/>
        </authorList>
    </citation>
    <scope>NUCLEOTIDE SEQUENCE [LARGE SCALE GENOMIC DNA]</scope>
    <source>
        <strain evidence="6 7">BT258</strain>
    </source>
</reference>
<keyword evidence="7" id="KW-1185">Reference proteome</keyword>
<dbReference type="Pfam" id="PF12464">
    <property type="entry name" value="Mac"/>
    <property type="match status" value="1"/>
</dbReference>
<dbReference type="SUPFAM" id="SSF51161">
    <property type="entry name" value="Trimeric LpxA-like enzymes"/>
    <property type="match status" value="1"/>
</dbReference>
<keyword evidence="4" id="KW-0012">Acyltransferase</keyword>
<gene>
    <name evidence="6" type="ORF">I5M27_11825</name>
</gene>
<dbReference type="InterPro" id="IPR001451">
    <property type="entry name" value="Hexapep"/>
</dbReference>
<comment type="caution">
    <text evidence="6">The sequence shown here is derived from an EMBL/GenBank/DDBJ whole genome shotgun (WGS) entry which is preliminary data.</text>
</comment>
<evidence type="ECO:0000256" key="4">
    <source>
        <dbReference type="ARBA" id="ARBA00023315"/>
    </source>
</evidence>
<dbReference type="InterPro" id="IPR018357">
    <property type="entry name" value="Hexapep_transf_CS"/>
</dbReference>
<dbReference type="PANTHER" id="PTHR23416:SF23">
    <property type="entry name" value="ACETYLTRANSFERASE C18B11.09C-RELATED"/>
    <property type="match status" value="1"/>
</dbReference>
<dbReference type="EMBL" id="JAEHFX010000005">
    <property type="protein sequence ID" value="MBK0403678.1"/>
    <property type="molecule type" value="Genomic_DNA"/>
</dbReference>
<evidence type="ECO:0000259" key="5">
    <source>
        <dbReference type="SMART" id="SM01266"/>
    </source>
</evidence>
<evidence type="ECO:0000256" key="2">
    <source>
        <dbReference type="ARBA" id="ARBA00022679"/>
    </source>
</evidence>
<dbReference type="InterPro" id="IPR011004">
    <property type="entry name" value="Trimer_LpxA-like_sf"/>
</dbReference>
<evidence type="ECO:0000313" key="7">
    <source>
        <dbReference type="Proteomes" id="UP000644147"/>
    </source>
</evidence>
<proteinExistence type="inferred from homology"/>
<evidence type="ECO:0000256" key="1">
    <source>
        <dbReference type="ARBA" id="ARBA00007274"/>
    </source>
</evidence>
<name>A0ABS1C2Q4_9BACT</name>
<sequence length="193" mass="21207">MITEKEKMLREELYNATDPQLTAERHKARNLLQQFNNTGPGDSDLRFFLLQELFGKCDKSLQIEPPFYCDYGYNITVGEKVFFNFNCVILDVMPVTIGNQVLFGPNVQLYTATHPLNWQERASGLESGKAITIGSHVWLGGGVIVCPGVSIGDRSVIGAGSVVTSNIPADVFAAGNPCRIIRDLSPEARTLTV</sequence>
<accession>A0ABS1C2Q4</accession>
<dbReference type="SMART" id="SM01266">
    <property type="entry name" value="Mac"/>
    <property type="match status" value="1"/>
</dbReference>
<dbReference type="PROSITE" id="PS00101">
    <property type="entry name" value="HEXAPEP_TRANSFERASES"/>
    <property type="match status" value="1"/>
</dbReference>
<dbReference type="Proteomes" id="UP000644147">
    <property type="component" value="Unassembled WGS sequence"/>
</dbReference>